<sequence length="586" mass="65366">MLIKTGKILILLNVLLFAGDLNFVASVNRTEVGLGEPVLLTVSVEGEDIGQVPSPQLPALPDFDIGGTQSSQSTSIQMSGGKIVQRQFINFIYTLYPKEIGETFIGACQLEFRGETYRTKPISIKVVKGPAQPTQPPAKMSPSPGEPGAALGGNIKLVATANRKSIYQGEQVIVDYTLYTRLRLADLDLSEAPSFRGFWVEPIFDAQRIEFQRKTIDGKLYDYSVLRKSALFPMTSGQLRITPMKLDVAVLQSPRDFFDFFGTTKTLRLESDPLYIDVKPLPSEGKPEEFTGGVGQFNIKTSLDRTTSEAGEPINLIVRISGSGNIKLLEKPLIPSIPGVKVLEPEIQESTDFVNSRIQGYKEFRYPLIPQTDGEHAIPGLNIAYFDPAEKTYQMLETDELRFTATQTAAAVELAQTGGLKITGADIIHIKSDADNLRSQRQSAGWWLALPYFASLLGIGLSLLYRRHQARLLTDRAYARKLRSSKLVKKRLKQAEQHLKKNNHKEFHAALSRVLIGYISDRYNLDVGLLTNVDIVDELAKRNVSEEIVRRLNDLLNQCDMRFSPGMKCENPQELFDEAKELLDEL</sequence>
<reference evidence="2 3" key="1">
    <citation type="journal article" date="2015" name="Microbiome">
        <title>Genomic resolution of linkages in carbon, nitrogen, and sulfur cycling among widespread estuary sediment bacteria.</title>
        <authorList>
            <person name="Baker B.J."/>
            <person name="Lazar C.S."/>
            <person name="Teske A.P."/>
            <person name="Dick G.J."/>
        </authorList>
    </citation>
    <scope>NUCLEOTIDE SEQUENCE [LARGE SCALE GENOMIC DNA]</scope>
    <source>
        <strain evidence="2">SM23_42</strain>
    </source>
</reference>
<dbReference type="EMBL" id="LJUJ01000013">
    <property type="protein sequence ID" value="KPK63405.1"/>
    <property type="molecule type" value="Genomic_DNA"/>
</dbReference>
<protein>
    <recommendedName>
        <fullName evidence="4">Protein BatD</fullName>
    </recommendedName>
</protein>
<dbReference type="InterPro" id="IPR025738">
    <property type="entry name" value="BatD"/>
</dbReference>
<dbReference type="AlphaFoldDB" id="A0A0S8FUV8"/>
<dbReference type="PANTHER" id="PTHR40940:SF2">
    <property type="entry name" value="BATD"/>
    <property type="match status" value="1"/>
</dbReference>
<keyword evidence="1" id="KW-1133">Transmembrane helix</keyword>
<dbReference type="STRING" id="1703779.AMJ83_06960"/>
<proteinExistence type="predicted"/>
<organism evidence="2 3">
    <name type="scientific">candidate division WOR_3 bacterium SM23_42</name>
    <dbReference type="NCBI Taxonomy" id="1703779"/>
    <lineage>
        <taxon>Bacteria</taxon>
        <taxon>Bacteria division WOR-3</taxon>
    </lineage>
</organism>
<comment type="caution">
    <text evidence="2">The sequence shown here is derived from an EMBL/GenBank/DDBJ whole genome shotgun (WGS) entry which is preliminary data.</text>
</comment>
<name>A0A0S8FUV8_UNCW3</name>
<evidence type="ECO:0000313" key="2">
    <source>
        <dbReference type="EMBL" id="KPK63405.1"/>
    </source>
</evidence>
<keyword evidence="1" id="KW-0472">Membrane</keyword>
<accession>A0A0S8FUV8</accession>
<gene>
    <name evidence="2" type="ORF">AMJ83_06960</name>
</gene>
<dbReference type="PANTHER" id="PTHR40940">
    <property type="entry name" value="PROTEIN BATD-RELATED"/>
    <property type="match status" value="1"/>
</dbReference>
<feature type="transmembrane region" description="Helical" evidence="1">
    <location>
        <begin position="444"/>
        <end position="465"/>
    </location>
</feature>
<evidence type="ECO:0008006" key="4">
    <source>
        <dbReference type="Google" id="ProtNLM"/>
    </source>
</evidence>
<keyword evidence="1" id="KW-0812">Transmembrane</keyword>
<dbReference type="Pfam" id="PF13584">
    <property type="entry name" value="BatD"/>
    <property type="match status" value="2"/>
</dbReference>
<dbReference type="Proteomes" id="UP000051373">
    <property type="component" value="Unassembled WGS sequence"/>
</dbReference>
<evidence type="ECO:0000256" key="1">
    <source>
        <dbReference type="SAM" id="Phobius"/>
    </source>
</evidence>
<evidence type="ECO:0000313" key="3">
    <source>
        <dbReference type="Proteomes" id="UP000051373"/>
    </source>
</evidence>